<dbReference type="Gene3D" id="3.30.460.10">
    <property type="entry name" value="Beta Polymerase, domain 2"/>
    <property type="match status" value="1"/>
</dbReference>
<dbReference type="GO" id="GO:0016779">
    <property type="term" value="F:nucleotidyltransferase activity"/>
    <property type="evidence" value="ECO:0007669"/>
    <property type="project" value="UniProtKB-KW"/>
</dbReference>
<evidence type="ECO:0000313" key="9">
    <source>
        <dbReference type="EMBL" id="MBB3052347.1"/>
    </source>
</evidence>
<name>A0A839S6Q1_9PSEU</name>
<dbReference type="InterPro" id="IPR052038">
    <property type="entry name" value="Type-VII_TA_antitoxin"/>
</dbReference>
<keyword evidence="4" id="KW-0479">Metal-binding</keyword>
<evidence type="ECO:0000256" key="1">
    <source>
        <dbReference type="ARBA" id="ARBA00001946"/>
    </source>
</evidence>
<dbReference type="PANTHER" id="PTHR33571">
    <property type="entry name" value="SSL8005 PROTEIN"/>
    <property type="match status" value="1"/>
</dbReference>
<dbReference type="Proteomes" id="UP000550714">
    <property type="component" value="Unassembled WGS sequence"/>
</dbReference>
<gene>
    <name evidence="9" type="ORF">FHS23_003381</name>
</gene>
<organism evidence="9 10">
    <name type="scientific">Prauserella isguenensis</name>
    <dbReference type="NCBI Taxonomy" id="1470180"/>
    <lineage>
        <taxon>Bacteria</taxon>
        <taxon>Bacillati</taxon>
        <taxon>Actinomycetota</taxon>
        <taxon>Actinomycetes</taxon>
        <taxon>Pseudonocardiales</taxon>
        <taxon>Pseudonocardiaceae</taxon>
        <taxon>Prauserella</taxon>
    </lineage>
</organism>
<comment type="caution">
    <text evidence="9">The sequence shown here is derived from an EMBL/GenBank/DDBJ whole genome shotgun (WGS) entry which is preliminary data.</text>
</comment>
<dbReference type="InterPro" id="IPR041633">
    <property type="entry name" value="Polbeta"/>
</dbReference>
<dbReference type="AlphaFoldDB" id="A0A839S6Q1"/>
<evidence type="ECO:0000256" key="5">
    <source>
        <dbReference type="ARBA" id="ARBA00022741"/>
    </source>
</evidence>
<keyword evidence="10" id="KW-1185">Reference proteome</keyword>
<evidence type="ECO:0000313" key="10">
    <source>
        <dbReference type="Proteomes" id="UP000550714"/>
    </source>
</evidence>
<feature type="domain" description="Polymerase beta nucleotidyltransferase" evidence="8">
    <location>
        <begin position="12"/>
        <end position="99"/>
    </location>
</feature>
<evidence type="ECO:0000256" key="3">
    <source>
        <dbReference type="ARBA" id="ARBA00022695"/>
    </source>
</evidence>
<keyword evidence="3" id="KW-0548">Nucleotidyltransferase</keyword>
<protein>
    <recommendedName>
        <fullName evidence="8">Polymerase beta nucleotidyltransferase domain-containing protein</fullName>
    </recommendedName>
</protein>
<dbReference type="Pfam" id="PF18765">
    <property type="entry name" value="Polbeta"/>
    <property type="match status" value="1"/>
</dbReference>
<comment type="cofactor">
    <cofactor evidence="1">
        <name>Mg(2+)</name>
        <dbReference type="ChEBI" id="CHEBI:18420"/>
    </cofactor>
</comment>
<dbReference type="EMBL" id="JACHWU010000004">
    <property type="protein sequence ID" value="MBB3052347.1"/>
    <property type="molecule type" value="Genomic_DNA"/>
</dbReference>
<keyword evidence="6" id="KW-0067">ATP-binding</keyword>
<accession>A0A839S6Q1</accession>
<dbReference type="GO" id="GO:0005524">
    <property type="term" value="F:ATP binding"/>
    <property type="evidence" value="ECO:0007669"/>
    <property type="project" value="UniProtKB-KW"/>
</dbReference>
<proteinExistence type="predicted"/>
<evidence type="ECO:0000256" key="2">
    <source>
        <dbReference type="ARBA" id="ARBA00022679"/>
    </source>
</evidence>
<dbReference type="RefSeq" id="WP_183656417.1">
    <property type="nucleotide sequence ID" value="NZ_JACHWU010000004.1"/>
</dbReference>
<keyword evidence="5" id="KW-0547">Nucleotide-binding</keyword>
<dbReference type="GO" id="GO:0046872">
    <property type="term" value="F:metal ion binding"/>
    <property type="evidence" value="ECO:0007669"/>
    <property type="project" value="UniProtKB-KW"/>
</dbReference>
<dbReference type="CDD" id="cd05403">
    <property type="entry name" value="NT_KNTase_like"/>
    <property type="match status" value="1"/>
</dbReference>
<dbReference type="InterPro" id="IPR043519">
    <property type="entry name" value="NT_sf"/>
</dbReference>
<sequence>MAQDLALDLDAIARVCERYGVERLRLFGSALSEGFDPARSDVDLLIDYHEGIRRTSRDYFALKDELEEIIGHPVDLVQSRNLRNPYIAHTVFSTARDIYAA</sequence>
<evidence type="ECO:0000256" key="7">
    <source>
        <dbReference type="ARBA" id="ARBA00022842"/>
    </source>
</evidence>
<keyword evidence="7" id="KW-0460">Magnesium</keyword>
<keyword evidence="2" id="KW-0808">Transferase</keyword>
<reference evidence="9 10" key="1">
    <citation type="submission" date="2020-08" db="EMBL/GenBank/DDBJ databases">
        <title>Genomic Encyclopedia of Type Strains, Phase III (KMG-III): the genomes of soil and plant-associated and newly described type strains.</title>
        <authorList>
            <person name="Whitman W."/>
        </authorList>
    </citation>
    <scope>NUCLEOTIDE SEQUENCE [LARGE SCALE GENOMIC DNA]</scope>
    <source>
        <strain evidence="9 10">CECT 8577</strain>
    </source>
</reference>
<dbReference type="PANTHER" id="PTHR33571:SF12">
    <property type="entry name" value="BSL3053 PROTEIN"/>
    <property type="match status" value="1"/>
</dbReference>
<evidence type="ECO:0000256" key="4">
    <source>
        <dbReference type="ARBA" id="ARBA00022723"/>
    </source>
</evidence>
<evidence type="ECO:0000259" key="8">
    <source>
        <dbReference type="Pfam" id="PF18765"/>
    </source>
</evidence>
<dbReference type="SUPFAM" id="SSF81301">
    <property type="entry name" value="Nucleotidyltransferase"/>
    <property type="match status" value="1"/>
</dbReference>
<evidence type="ECO:0000256" key="6">
    <source>
        <dbReference type="ARBA" id="ARBA00022840"/>
    </source>
</evidence>